<comment type="similarity">
    <text evidence="3 14">Belongs to the glycosyl hydrolase 13 family.</text>
</comment>
<evidence type="ECO:0000256" key="16">
    <source>
        <dbReference type="PIRSR" id="PIRSR006337-2"/>
    </source>
</evidence>
<evidence type="ECO:0000256" key="6">
    <source>
        <dbReference type="ARBA" id="ARBA00022490"/>
    </source>
</evidence>
<dbReference type="Gene3D" id="1.10.10.760">
    <property type="entry name" value="E-set domains of sugar-utilizing enzymes"/>
    <property type="match status" value="1"/>
</dbReference>
<evidence type="ECO:0000256" key="10">
    <source>
        <dbReference type="ARBA" id="ARBA00032057"/>
    </source>
</evidence>
<proteinExistence type="inferred from homology"/>
<dbReference type="Pfam" id="PF00128">
    <property type="entry name" value="Alpha-amylase"/>
    <property type="match status" value="1"/>
</dbReference>
<dbReference type="GO" id="GO:0033942">
    <property type="term" value="F:4-alpha-D-(1-&gt;4)-alpha-D-glucanotrehalose trehalohydrolase activity"/>
    <property type="evidence" value="ECO:0007669"/>
    <property type="project" value="UniProtKB-EC"/>
</dbReference>
<dbReference type="GO" id="GO:0005737">
    <property type="term" value="C:cytoplasm"/>
    <property type="evidence" value="ECO:0007669"/>
    <property type="project" value="UniProtKB-SubCell"/>
</dbReference>
<sequence length="597" mass="64856">MRVSQGEWAAKSLDDGRWRFGLWAPDAGEVHLELGDDRHGAQALPGGWWQVEAPGEAGDVYCWSLDGTCYPDPAAFAQAGDVHGASRLVDHRAYAWQHPWPGRAWHEAVVYELHIGTFTKQGTFAAAAAALPRLARLGVTFIEIMPVAQFDGARGWGYDGVLPFAPHPAYGTPDDLRALVDAAHGLGIGVLLDVVYNHFGPSGNYLAAWCPSFFHADRASPWGQGIAFEQEAVRRYFIANALHWLEDYRMDGLRLDAVHAIGDASPEHFLDELGAAIRRAFAGRQVHLVTEDERNLAHYFEPEAPYDATWNDDWHHAIHCLLTGEDESYYAPFARDPVGDLATALADGYVEQGQARPGGEGGDGEAPCGEPPSGEPPRGEPSAHLPRSAFVNFLGNHDQVGNRARGERLHHLVEDAHALRVVTALTLLAPFVPMLFMGDEFLTEAPFLFFADFGGELGEAVRKGRAREFAKFSAFGGEVPDPIARETFEASRIGGAETQAQKAHEAFVGDLIALRRDHVVPLLAASSQPICAVERDGDFLAVTWTFATQKLGIAVRLGSEGPEPARREDAFLDLRAEGSPFVFSAFVEAAGEVGGCA</sequence>
<keyword evidence="7 14" id="KW-0378">Hydrolase</keyword>
<feature type="site" description="Transition state stabilizer" evidence="17">
    <location>
        <position position="398"/>
    </location>
</feature>
<comment type="caution">
    <text evidence="20">The sequence shown here is derived from an EMBL/GenBank/DDBJ whole genome shotgun (WGS) entry which is preliminary data.</text>
</comment>
<gene>
    <name evidence="20" type="primary">treZ</name>
    <name evidence="20" type="ORF">I5E68_06385</name>
</gene>
<dbReference type="SUPFAM" id="SSF51445">
    <property type="entry name" value="(Trans)glycosidases"/>
    <property type="match status" value="1"/>
</dbReference>
<dbReference type="CDD" id="cd11325">
    <property type="entry name" value="AmyAc_GTHase"/>
    <property type="match status" value="1"/>
</dbReference>
<comment type="pathway">
    <text evidence="2 14">Glycan biosynthesis; trehalose biosynthesis.</text>
</comment>
<dbReference type="PIRSF" id="PIRSF006337">
    <property type="entry name" value="Trehalose_TreZ"/>
    <property type="match status" value="1"/>
</dbReference>
<dbReference type="Gene3D" id="3.20.20.80">
    <property type="entry name" value="Glycosidases"/>
    <property type="match status" value="1"/>
</dbReference>
<evidence type="ECO:0000256" key="2">
    <source>
        <dbReference type="ARBA" id="ARBA00005199"/>
    </source>
</evidence>
<evidence type="ECO:0000256" key="7">
    <source>
        <dbReference type="ARBA" id="ARBA00022801"/>
    </source>
</evidence>
<dbReference type="SUPFAM" id="SSF81296">
    <property type="entry name" value="E set domains"/>
    <property type="match status" value="1"/>
</dbReference>
<feature type="active site" description="Nucleophile" evidence="15">
    <location>
        <position position="256"/>
    </location>
</feature>
<dbReference type="Gene3D" id="2.60.40.10">
    <property type="entry name" value="Immunoglobulins"/>
    <property type="match status" value="1"/>
</dbReference>
<evidence type="ECO:0000256" key="4">
    <source>
        <dbReference type="ARBA" id="ARBA00012268"/>
    </source>
</evidence>
<dbReference type="SMART" id="SM00642">
    <property type="entry name" value="Aamy"/>
    <property type="match status" value="1"/>
</dbReference>
<evidence type="ECO:0000256" key="17">
    <source>
        <dbReference type="PIRSR" id="PIRSR006337-3"/>
    </source>
</evidence>
<evidence type="ECO:0000259" key="19">
    <source>
        <dbReference type="SMART" id="SM00642"/>
    </source>
</evidence>
<protein>
    <recommendedName>
        <fullName evidence="5 13">Malto-oligosyltrehalose trehalohydrolase</fullName>
        <shortName evidence="14">MTHase</shortName>
        <ecNumber evidence="4 13">3.2.1.141</ecNumber>
    </recommendedName>
    <alternativeName>
        <fullName evidence="11 14">4-alpha-D-((1-&gt;4)-alpha-D-glucano)trehalose trehalohydrolase</fullName>
    </alternativeName>
    <alternativeName>
        <fullName evidence="10 14">Maltooligosyl trehalose trehalohydrolase</fullName>
    </alternativeName>
</protein>
<feature type="domain" description="Glycosyl hydrolase family 13 catalytic" evidence="19">
    <location>
        <begin position="112"/>
        <end position="467"/>
    </location>
</feature>
<dbReference type="Proteomes" id="UP000617634">
    <property type="component" value="Unassembled WGS sequence"/>
</dbReference>
<evidence type="ECO:0000256" key="3">
    <source>
        <dbReference type="ARBA" id="ARBA00008061"/>
    </source>
</evidence>
<dbReference type="EMBL" id="JADZGI010000001">
    <property type="protein sequence ID" value="MBH0112580.1"/>
    <property type="molecule type" value="Genomic_DNA"/>
</dbReference>
<dbReference type="PANTHER" id="PTHR43651">
    <property type="entry name" value="1,4-ALPHA-GLUCAN-BRANCHING ENZYME"/>
    <property type="match status" value="1"/>
</dbReference>
<dbReference type="NCBIfam" id="TIGR02402">
    <property type="entry name" value="trehalose_TreZ"/>
    <property type="match status" value="1"/>
</dbReference>
<name>A0A931HAT4_9SPHN</name>
<evidence type="ECO:0000313" key="20">
    <source>
        <dbReference type="EMBL" id="MBH0112580.1"/>
    </source>
</evidence>
<accession>A0A931HAT4</accession>
<feature type="binding site" evidence="16">
    <location>
        <begin position="397"/>
        <end position="402"/>
    </location>
    <ligand>
        <name>substrate</name>
    </ligand>
</feature>
<dbReference type="InterPro" id="IPR014756">
    <property type="entry name" value="Ig_E-set"/>
</dbReference>
<organism evidence="20 21">
    <name type="scientific">Novosphingobium aureum</name>
    <dbReference type="NCBI Taxonomy" id="2792964"/>
    <lineage>
        <taxon>Bacteria</taxon>
        <taxon>Pseudomonadati</taxon>
        <taxon>Pseudomonadota</taxon>
        <taxon>Alphaproteobacteria</taxon>
        <taxon>Sphingomonadales</taxon>
        <taxon>Sphingomonadaceae</taxon>
        <taxon>Novosphingobium</taxon>
    </lineage>
</organism>
<feature type="region of interest" description="Disordered" evidence="18">
    <location>
        <begin position="352"/>
        <end position="385"/>
    </location>
</feature>
<dbReference type="InterPro" id="IPR017853">
    <property type="entry name" value="GH"/>
</dbReference>
<evidence type="ECO:0000256" key="8">
    <source>
        <dbReference type="ARBA" id="ARBA00023277"/>
    </source>
</evidence>
<dbReference type="GO" id="GO:0005992">
    <property type="term" value="P:trehalose biosynthetic process"/>
    <property type="evidence" value="ECO:0007669"/>
    <property type="project" value="UniProtKB-UniRule"/>
</dbReference>
<dbReference type="EC" id="3.2.1.141" evidence="4 13"/>
<evidence type="ECO:0000256" key="18">
    <source>
        <dbReference type="SAM" id="MobiDB-lite"/>
    </source>
</evidence>
<evidence type="ECO:0000313" key="21">
    <source>
        <dbReference type="Proteomes" id="UP000617634"/>
    </source>
</evidence>
<feature type="binding site" evidence="16">
    <location>
        <begin position="254"/>
        <end position="259"/>
    </location>
    <ligand>
        <name>substrate</name>
    </ligand>
</feature>
<evidence type="ECO:0000256" key="12">
    <source>
        <dbReference type="ARBA" id="ARBA00034013"/>
    </source>
</evidence>
<evidence type="ECO:0000256" key="13">
    <source>
        <dbReference type="NCBIfam" id="TIGR02402"/>
    </source>
</evidence>
<feature type="active site" description="Proton donor" evidence="15">
    <location>
        <position position="291"/>
    </location>
</feature>
<feature type="binding site" evidence="16">
    <location>
        <begin position="312"/>
        <end position="316"/>
    </location>
    <ligand>
        <name>substrate</name>
    </ligand>
</feature>
<dbReference type="InterPro" id="IPR006047">
    <property type="entry name" value="GH13_cat_dom"/>
</dbReference>
<keyword evidence="8" id="KW-0119">Carbohydrate metabolism</keyword>
<keyword evidence="21" id="KW-1185">Reference proteome</keyword>
<keyword evidence="9 14" id="KW-0326">Glycosidase</keyword>
<dbReference type="InterPro" id="IPR013783">
    <property type="entry name" value="Ig-like_fold"/>
</dbReference>
<reference evidence="20" key="1">
    <citation type="submission" date="2020-11" db="EMBL/GenBank/DDBJ databases">
        <title>Novosphingobium aureum sp. nov., a marine bacterium isolated from sediment of a salt flat.</title>
        <authorList>
            <person name="Yoo Y."/>
            <person name="Kim J.-J."/>
        </authorList>
    </citation>
    <scope>NUCLEOTIDE SEQUENCE</scope>
    <source>
        <strain evidence="20">YJ-S2-02</strain>
    </source>
</reference>
<dbReference type="AlphaFoldDB" id="A0A931HAT4"/>
<evidence type="ECO:0000256" key="1">
    <source>
        <dbReference type="ARBA" id="ARBA00004496"/>
    </source>
</evidence>
<dbReference type="PANTHER" id="PTHR43651:SF11">
    <property type="entry name" value="MALTO-OLIGOSYLTREHALOSE TREHALOHYDROLASE"/>
    <property type="match status" value="1"/>
</dbReference>
<evidence type="ECO:0000256" key="14">
    <source>
        <dbReference type="PIRNR" id="PIRNR006337"/>
    </source>
</evidence>
<dbReference type="InterPro" id="IPR044901">
    <property type="entry name" value="Trehalose_TreZ_E-set_sf"/>
</dbReference>
<evidence type="ECO:0000256" key="9">
    <source>
        <dbReference type="ARBA" id="ARBA00023295"/>
    </source>
</evidence>
<evidence type="ECO:0000256" key="5">
    <source>
        <dbReference type="ARBA" id="ARBA00015938"/>
    </source>
</evidence>
<dbReference type="CDD" id="cd02853">
    <property type="entry name" value="E_set_MTHase_like_N"/>
    <property type="match status" value="1"/>
</dbReference>
<evidence type="ECO:0000256" key="15">
    <source>
        <dbReference type="PIRSR" id="PIRSR006337-1"/>
    </source>
</evidence>
<keyword evidence="6" id="KW-0963">Cytoplasm</keyword>
<comment type="catalytic activity">
    <reaction evidence="12 14">
        <text>hydrolysis of (1-&gt;4)-alpha-D-glucosidic linkage in 4-alpha-D-[(1-&gt;4)-alpha-D-glucanosyl]n trehalose to yield trehalose and (1-&gt;4)-alpha-D-glucan.</text>
        <dbReference type="EC" id="3.2.1.141"/>
    </reaction>
</comment>
<evidence type="ECO:0000256" key="11">
    <source>
        <dbReference type="ARBA" id="ARBA00033284"/>
    </source>
</evidence>
<comment type="subcellular location">
    <subcellularLocation>
        <location evidence="1 15">Cytoplasm</location>
    </subcellularLocation>
</comment>
<dbReference type="InterPro" id="IPR012768">
    <property type="entry name" value="Trehalose_TreZ"/>
</dbReference>